<comment type="caution">
    <text evidence="1">The sequence shown here is derived from an EMBL/GenBank/DDBJ whole genome shotgun (WGS) entry which is preliminary data.</text>
</comment>
<keyword evidence="2" id="KW-1185">Reference proteome</keyword>
<evidence type="ECO:0000313" key="2">
    <source>
        <dbReference type="Proteomes" id="UP000324222"/>
    </source>
</evidence>
<dbReference type="AlphaFoldDB" id="A0A5B7GNC1"/>
<accession>A0A5B7GNC1</accession>
<name>A0A5B7GNC1_PORTR</name>
<organism evidence="1 2">
    <name type="scientific">Portunus trituberculatus</name>
    <name type="common">Swimming crab</name>
    <name type="synonym">Neptunus trituberculatus</name>
    <dbReference type="NCBI Taxonomy" id="210409"/>
    <lineage>
        <taxon>Eukaryota</taxon>
        <taxon>Metazoa</taxon>
        <taxon>Ecdysozoa</taxon>
        <taxon>Arthropoda</taxon>
        <taxon>Crustacea</taxon>
        <taxon>Multicrustacea</taxon>
        <taxon>Malacostraca</taxon>
        <taxon>Eumalacostraca</taxon>
        <taxon>Eucarida</taxon>
        <taxon>Decapoda</taxon>
        <taxon>Pleocyemata</taxon>
        <taxon>Brachyura</taxon>
        <taxon>Eubrachyura</taxon>
        <taxon>Portunoidea</taxon>
        <taxon>Portunidae</taxon>
        <taxon>Portuninae</taxon>
        <taxon>Portunus</taxon>
    </lineage>
</organism>
<protein>
    <submittedName>
        <fullName evidence="1">Uncharacterized protein</fullName>
    </submittedName>
</protein>
<dbReference type="EMBL" id="VSRR010016251">
    <property type="protein sequence ID" value="MPC59099.1"/>
    <property type="molecule type" value="Genomic_DNA"/>
</dbReference>
<reference evidence="1 2" key="1">
    <citation type="submission" date="2019-05" db="EMBL/GenBank/DDBJ databases">
        <title>Another draft genome of Portunus trituberculatus and its Hox gene families provides insights of decapod evolution.</title>
        <authorList>
            <person name="Jeong J.-H."/>
            <person name="Song I."/>
            <person name="Kim S."/>
            <person name="Choi T."/>
            <person name="Kim D."/>
            <person name="Ryu S."/>
            <person name="Kim W."/>
        </authorList>
    </citation>
    <scope>NUCLEOTIDE SEQUENCE [LARGE SCALE GENOMIC DNA]</scope>
    <source>
        <tissue evidence="1">Muscle</tissue>
    </source>
</reference>
<gene>
    <name evidence="1" type="ORF">E2C01_053114</name>
</gene>
<dbReference type="Proteomes" id="UP000324222">
    <property type="component" value="Unassembled WGS sequence"/>
</dbReference>
<proteinExistence type="predicted"/>
<evidence type="ECO:0000313" key="1">
    <source>
        <dbReference type="EMBL" id="MPC59099.1"/>
    </source>
</evidence>
<sequence length="66" mass="7763">MMKVTRKQKGHKKKKKKRPTFLVKKILGVRIWEHNPPFSHRAFYSPNTNLAVHDELRNVTVVLGEV</sequence>